<keyword evidence="1" id="KW-0694">RNA-binding</keyword>
<feature type="region of interest" description="Disordered" evidence="2">
    <location>
        <begin position="495"/>
        <end position="515"/>
    </location>
</feature>
<proteinExistence type="predicted"/>
<feature type="domain" description="K Homology" evidence="3">
    <location>
        <begin position="218"/>
        <end position="322"/>
    </location>
</feature>
<dbReference type="Proteomes" id="UP000239649">
    <property type="component" value="Unassembled WGS sequence"/>
</dbReference>
<name>A0A2P6VBD7_9CHLO</name>
<dbReference type="Gene3D" id="3.30.1370.10">
    <property type="entry name" value="K Homology domain, type 1"/>
    <property type="match status" value="1"/>
</dbReference>
<organism evidence="4 5">
    <name type="scientific">Micractinium conductrix</name>
    <dbReference type="NCBI Taxonomy" id="554055"/>
    <lineage>
        <taxon>Eukaryota</taxon>
        <taxon>Viridiplantae</taxon>
        <taxon>Chlorophyta</taxon>
        <taxon>core chlorophytes</taxon>
        <taxon>Trebouxiophyceae</taxon>
        <taxon>Chlorellales</taxon>
        <taxon>Chlorellaceae</taxon>
        <taxon>Chlorella clade</taxon>
        <taxon>Micractinium</taxon>
    </lineage>
</organism>
<accession>A0A2P6VBD7</accession>
<feature type="region of interest" description="Disordered" evidence="2">
    <location>
        <begin position="407"/>
        <end position="430"/>
    </location>
</feature>
<dbReference type="InterPro" id="IPR055256">
    <property type="entry name" value="KH_1_KHDC4/BBP-like"/>
</dbReference>
<dbReference type="InterPro" id="IPR004087">
    <property type="entry name" value="KH_dom"/>
</dbReference>
<keyword evidence="5" id="KW-1185">Reference proteome</keyword>
<evidence type="ECO:0000256" key="2">
    <source>
        <dbReference type="SAM" id="MobiDB-lite"/>
    </source>
</evidence>
<comment type="caution">
    <text evidence="4">The sequence shown here is derived from an EMBL/GenBank/DDBJ whole genome shotgun (WGS) entry which is preliminary data.</text>
</comment>
<feature type="region of interest" description="Disordered" evidence="2">
    <location>
        <begin position="83"/>
        <end position="216"/>
    </location>
</feature>
<dbReference type="SUPFAM" id="SSF54791">
    <property type="entry name" value="Eukaryotic type KH-domain (KH-domain type I)"/>
    <property type="match status" value="1"/>
</dbReference>
<protein>
    <submittedName>
        <fullName evidence="4">Branchpoint-bridging -like</fullName>
    </submittedName>
</protein>
<feature type="compositionally biased region" description="Low complexity" evidence="2">
    <location>
        <begin position="90"/>
        <end position="104"/>
    </location>
</feature>
<dbReference type="GO" id="GO:0003723">
    <property type="term" value="F:RNA binding"/>
    <property type="evidence" value="ECO:0007669"/>
    <property type="project" value="UniProtKB-UniRule"/>
</dbReference>
<dbReference type="STRING" id="554055.A0A2P6VBD7"/>
<dbReference type="OrthoDB" id="6777263at2759"/>
<feature type="compositionally biased region" description="Low complexity" evidence="2">
    <location>
        <begin position="111"/>
        <end position="154"/>
    </location>
</feature>
<dbReference type="SMART" id="SM00322">
    <property type="entry name" value="KH"/>
    <property type="match status" value="1"/>
</dbReference>
<gene>
    <name evidence="4" type="ORF">C2E20_5349</name>
</gene>
<evidence type="ECO:0000256" key="1">
    <source>
        <dbReference type="PROSITE-ProRule" id="PRU00117"/>
    </source>
</evidence>
<evidence type="ECO:0000259" key="3">
    <source>
        <dbReference type="SMART" id="SM00322"/>
    </source>
</evidence>
<dbReference type="AlphaFoldDB" id="A0A2P6VBD7"/>
<evidence type="ECO:0000313" key="4">
    <source>
        <dbReference type="EMBL" id="PSC71406.1"/>
    </source>
</evidence>
<sequence length="643" mass="64610">MTWSDEVCANRIAVARAHGARGSSALAPRTLLPTASARQPNSGAGSIVLVAGLVAASLYASKEGHKLRGRKLPPLLDRLRRLLSGGGRTTGSAARRPASGGAAPRQPPPQQAAAAAEWRQQPARALAGAAAVQRQQGQQQVQQQASAAAAPSGNSGKGSGGGKKKKSGGGKGRKKRGYAGVPSSMDSVPARAPRVSQRGSRGQSRRKGEGGRTGAKAKQFTFEIFFPQPGPGSTPYFGAHYRAARGKDGLYNFVGLVLGHGGATVQRIQKASGAKIELRDSSGNLNGAHPGSHSDPSLHAWVAAASRQRLDKAVTLLLEVLQPSNTRLHAVDIAPGASVHLHPIIPSDWPEAAEAAVAAVAQAAAHTQAVALAQPSAAAAPAPSSIWASTGCMGSCFQLPPVGSPTGLDASAQLSGSGSSTGGSDEEVDEEEVLARLGLLSYPSGVDSPASIVPRRRQRAAPAGAKASPELASLASIWASSSTAGLGSKQASAQRSSSALSSDGSTSAGARSGSMGGSYSLWKESSSSASFYEQLQAAASDSIFAPPAISATSALLVQALPQPLHSGAAPFPGLARPAAPPAAARALGFLPGVAVGLPVSGFAAPLAAGEVYGHPLSGAPAAVDAERDMAQLLAAVASMATLE</sequence>
<reference evidence="4 5" key="1">
    <citation type="journal article" date="2018" name="Plant J.">
        <title>Genome sequences of Chlorella sorokiniana UTEX 1602 and Micractinium conductrix SAG 241.80: implications to maltose excretion by a green alga.</title>
        <authorList>
            <person name="Arriola M.B."/>
            <person name="Velmurugan N."/>
            <person name="Zhang Y."/>
            <person name="Plunkett M.H."/>
            <person name="Hondzo H."/>
            <person name="Barney B.M."/>
        </authorList>
    </citation>
    <scope>NUCLEOTIDE SEQUENCE [LARGE SCALE GENOMIC DNA]</scope>
    <source>
        <strain evidence="4 5">SAG 241.80</strain>
    </source>
</reference>
<dbReference type="EMBL" id="LHPF02000015">
    <property type="protein sequence ID" value="PSC71406.1"/>
    <property type="molecule type" value="Genomic_DNA"/>
</dbReference>
<feature type="compositionally biased region" description="Low complexity" evidence="2">
    <location>
        <begin position="407"/>
        <end position="418"/>
    </location>
</feature>
<feature type="compositionally biased region" description="Basic residues" evidence="2">
    <location>
        <begin position="162"/>
        <end position="177"/>
    </location>
</feature>
<dbReference type="InterPro" id="IPR036612">
    <property type="entry name" value="KH_dom_type_1_sf"/>
</dbReference>
<dbReference type="PROSITE" id="PS50084">
    <property type="entry name" value="KH_TYPE_1"/>
    <property type="match status" value="1"/>
</dbReference>
<evidence type="ECO:0000313" key="5">
    <source>
        <dbReference type="Proteomes" id="UP000239649"/>
    </source>
</evidence>
<dbReference type="Pfam" id="PF22675">
    <property type="entry name" value="KH-I_KHDC4-BBP"/>
    <property type="match status" value="1"/>
</dbReference>